<evidence type="ECO:0000313" key="4">
    <source>
        <dbReference type="Proteomes" id="UP000470010"/>
    </source>
</evidence>
<accession>A0A7K0G9H7</accession>
<organism evidence="3 4">
    <name type="scientific">Enorma shizhengliae</name>
    <dbReference type="NCBI Taxonomy" id="2606615"/>
    <lineage>
        <taxon>Bacteria</taxon>
        <taxon>Bacillati</taxon>
        <taxon>Actinomycetota</taxon>
        <taxon>Coriobacteriia</taxon>
        <taxon>Coriobacteriales</taxon>
        <taxon>Coriobacteriaceae</taxon>
        <taxon>Enorma</taxon>
    </lineage>
</organism>
<dbReference type="RefSeq" id="WP_144687812.1">
    <property type="nucleotide sequence ID" value="NZ_VLLQ01000002.1"/>
</dbReference>
<feature type="domain" description="ABC transporter" evidence="2">
    <location>
        <begin position="7"/>
        <end position="329"/>
    </location>
</feature>
<dbReference type="InterPro" id="IPR003439">
    <property type="entry name" value="ABC_transporter-like_ATP-bd"/>
</dbReference>
<dbReference type="EMBL" id="VTFZ01000002">
    <property type="protein sequence ID" value="MRX79646.1"/>
    <property type="molecule type" value="Genomic_DNA"/>
</dbReference>
<dbReference type="PROSITE" id="PS50893">
    <property type="entry name" value="ABC_TRANSPORTER_2"/>
    <property type="match status" value="1"/>
</dbReference>
<dbReference type="SUPFAM" id="SSF52540">
    <property type="entry name" value="P-loop containing nucleoside triphosphate hydrolases"/>
    <property type="match status" value="1"/>
</dbReference>
<dbReference type="GO" id="GO:0005524">
    <property type="term" value="F:ATP binding"/>
    <property type="evidence" value="ECO:0007669"/>
    <property type="project" value="InterPro"/>
</dbReference>
<feature type="region of interest" description="Disordered" evidence="1">
    <location>
        <begin position="309"/>
        <end position="354"/>
    </location>
</feature>
<keyword evidence="4" id="KW-1185">Reference proteome</keyword>
<dbReference type="Gene3D" id="3.40.50.300">
    <property type="entry name" value="P-loop containing nucleotide triphosphate hydrolases"/>
    <property type="match status" value="1"/>
</dbReference>
<sequence length="354" mass="35551">MVEAPAIVAHDVSYRSGAYRSFEFSSFEVSPGEVCMLLSTDHAPARDVLLAVTGLVKPTSGSLVVCGVELAGGAPASGLAALRRAFASRERLPRAQVGLGVFERVAEVSGAWTVEEAVAREARLRAHRGDSASMRGAADANGSSRACDAADLAAGVAEGAAEHAAAFSPECEPAADAAGKHDAKQSPFGAGSRASDVLPFLAALGLATASEQEIDRLNPAQRARFSAALALAGAPRVAVIDLTDPFVTGLSAADASMLVEDARSVAARMGTAVLVATSEPACACAAEAFGCSACALDIPAAEALDAMRASGRPSEPVPAASMPGAGVAPDSPRDFARGGGAAPDSLAPKLEVMA</sequence>
<dbReference type="GO" id="GO:0016887">
    <property type="term" value="F:ATP hydrolysis activity"/>
    <property type="evidence" value="ECO:0007669"/>
    <property type="project" value="InterPro"/>
</dbReference>
<dbReference type="InterPro" id="IPR027417">
    <property type="entry name" value="P-loop_NTPase"/>
</dbReference>
<name>A0A7K0G9H7_9ACTN</name>
<evidence type="ECO:0000256" key="1">
    <source>
        <dbReference type="SAM" id="MobiDB-lite"/>
    </source>
</evidence>
<dbReference type="Proteomes" id="UP000470010">
    <property type="component" value="Unassembled WGS sequence"/>
</dbReference>
<proteinExistence type="predicted"/>
<comment type="caution">
    <text evidence="3">The sequence shown here is derived from an EMBL/GenBank/DDBJ whole genome shotgun (WGS) entry which is preliminary data.</text>
</comment>
<protein>
    <recommendedName>
        <fullName evidence="2">ABC transporter domain-containing protein</fullName>
    </recommendedName>
</protein>
<reference evidence="4" key="1">
    <citation type="submission" date="2019-08" db="EMBL/GenBank/DDBJ databases">
        <title>Arthrobacter sp. nov., isolated from plateau pika and Tibetan wild ass.</title>
        <authorList>
            <person name="Ge Y."/>
        </authorList>
    </citation>
    <scope>NUCLEOTIDE SEQUENCE [LARGE SCALE GENOMIC DNA]</scope>
    <source>
        <strain evidence="4">HF-1365</strain>
    </source>
</reference>
<evidence type="ECO:0000313" key="3">
    <source>
        <dbReference type="EMBL" id="MRX79646.1"/>
    </source>
</evidence>
<dbReference type="AlphaFoldDB" id="A0A7K0G9H7"/>
<evidence type="ECO:0000259" key="2">
    <source>
        <dbReference type="PROSITE" id="PS50893"/>
    </source>
</evidence>
<gene>
    <name evidence="3" type="ORF">GJE22_03360</name>
</gene>